<evidence type="ECO:0000313" key="5">
    <source>
        <dbReference type="Proteomes" id="UP000006906"/>
    </source>
</evidence>
<feature type="compositionally biased region" description="Low complexity" evidence="2">
    <location>
        <begin position="1"/>
        <end position="14"/>
    </location>
</feature>
<feature type="coiled-coil region" evidence="1">
    <location>
        <begin position="26"/>
        <end position="53"/>
    </location>
</feature>
<name>A0A2K3E8C0_CHLRE</name>
<dbReference type="KEGG" id="cre:CHLRE_01g055300v5"/>
<evidence type="ECO:0000256" key="3">
    <source>
        <dbReference type="SAM" id="Phobius"/>
    </source>
</evidence>
<protein>
    <submittedName>
        <fullName evidence="4">Uncharacterized protein</fullName>
    </submittedName>
</protein>
<dbReference type="EMBL" id="CM008962">
    <property type="protein sequence ID" value="PNW89025.1"/>
    <property type="molecule type" value="Genomic_DNA"/>
</dbReference>
<accession>A0A2K3E8C0</accession>
<dbReference type="Proteomes" id="UP000006906">
    <property type="component" value="Chromosome 1"/>
</dbReference>
<dbReference type="RefSeq" id="XP_042928948.1">
    <property type="nucleotide sequence ID" value="XM_043059034.1"/>
</dbReference>
<sequence>MVGMSAAAPQRAAAGWGRTGPAEARAAAAEAELRNFKAECEKKEAERAKLMNYMHVEALFWAGTIVALMFNFYASAIRASRELLNTLRGLRGQGL</sequence>
<proteinExistence type="predicted"/>
<dbReference type="PaxDb" id="3055-EDO98293"/>
<feature type="transmembrane region" description="Helical" evidence="3">
    <location>
        <begin position="58"/>
        <end position="77"/>
    </location>
</feature>
<keyword evidence="3" id="KW-0472">Membrane</keyword>
<gene>
    <name evidence="4" type="ORF">CHLRE_01g055300v5</name>
</gene>
<dbReference type="InParanoid" id="A0A2K3E8C0"/>
<organism evidence="4 5">
    <name type="scientific">Chlamydomonas reinhardtii</name>
    <name type="common">Chlamydomonas smithii</name>
    <dbReference type="NCBI Taxonomy" id="3055"/>
    <lineage>
        <taxon>Eukaryota</taxon>
        <taxon>Viridiplantae</taxon>
        <taxon>Chlorophyta</taxon>
        <taxon>core chlorophytes</taxon>
        <taxon>Chlorophyceae</taxon>
        <taxon>CS clade</taxon>
        <taxon>Chlamydomonadales</taxon>
        <taxon>Chlamydomonadaceae</taxon>
        <taxon>Chlamydomonas</taxon>
    </lineage>
</organism>
<evidence type="ECO:0000313" key="4">
    <source>
        <dbReference type="EMBL" id="PNW89025.1"/>
    </source>
</evidence>
<keyword evidence="1" id="KW-0175">Coiled coil</keyword>
<keyword evidence="5" id="KW-1185">Reference proteome</keyword>
<evidence type="ECO:0000256" key="2">
    <source>
        <dbReference type="SAM" id="MobiDB-lite"/>
    </source>
</evidence>
<dbReference type="AlphaFoldDB" id="A0A2K3E8C0"/>
<dbReference type="Gramene" id="PNW89025">
    <property type="protein sequence ID" value="PNW89025"/>
    <property type="gene ID" value="CHLRE_01g055300v5"/>
</dbReference>
<keyword evidence="3" id="KW-1133">Transmembrane helix</keyword>
<dbReference type="GeneID" id="5725780"/>
<keyword evidence="3" id="KW-0812">Transmembrane</keyword>
<reference evidence="4 5" key="1">
    <citation type="journal article" date="2007" name="Science">
        <title>The Chlamydomonas genome reveals the evolution of key animal and plant functions.</title>
        <authorList>
            <person name="Merchant S.S."/>
            <person name="Prochnik S.E."/>
            <person name="Vallon O."/>
            <person name="Harris E.H."/>
            <person name="Karpowicz S.J."/>
            <person name="Witman G.B."/>
            <person name="Terry A."/>
            <person name="Salamov A."/>
            <person name="Fritz-Laylin L.K."/>
            <person name="Marechal-Drouard L."/>
            <person name="Marshall W.F."/>
            <person name="Qu L.H."/>
            <person name="Nelson D.R."/>
            <person name="Sanderfoot A.A."/>
            <person name="Spalding M.H."/>
            <person name="Kapitonov V.V."/>
            <person name="Ren Q."/>
            <person name="Ferris P."/>
            <person name="Lindquist E."/>
            <person name="Shapiro H."/>
            <person name="Lucas S.M."/>
            <person name="Grimwood J."/>
            <person name="Schmutz J."/>
            <person name="Cardol P."/>
            <person name="Cerutti H."/>
            <person name="Chanfreau G."/>
            <person name="Chen C.L."/>
            <person name="Cognat V."/>
            <person name="Croft M.T."/>
            <person name="Dent R."/>
            <person name="Dutcher S."/>
            <person name="Fernandez E."/>
            <person name="Fukuzawa H."/>
            <person name="Gonzalez-Ballester D."/>
            <person name="Gonzalez-Halphen D."/>
            <person name="Hallmann A."/>
            <person name="Hanikenne M."/>
            <person name="Hippler M."/>
            <person name="Inwood W."/>
            <person name="Jabbari K."/>
            <person name="Kalanon M."/>
            <person name="Kuras R."/>
            <person name="Lefebvre P.A."/>
            <person name="Lemaire S.D."/>
            <person name="Lobanov A.V."/>
            <person name="Lohr M."/>
            <person name="Manuell A."/>
            <person name="Meier I."/>
            <person name="Mets L."/>
            <person name="Mittag M."/>
            <person name="Mittelmeier T."/>
            <person name="Moroney J.V."/>
            <person name="Moseley J."/>
            <person name="Napoli C."/>
            <person name="Nedelcu A.M."/>
            <person name="Niyogi K."/>
            <person name="Novoselov S.V."/>
            <person name="Paulsen I.T."/>
            <person name="Pazour G."/>
            <person name="Purton S."/>
            <person name="Ral J.P."/>
            <person name="Riano-Pachon D.M."/>
            <person name="Riekhof W."/>
            <person name="Rymarquis L."/>
            <person name="Schroda M."/>
            <person name="Stern D."/>
            <person name="Umen J."/>
            <person name="Willows R."/>
            <person name="Wilson N."/>
            <person name="Zimmer S.L."/>
            <person name="Allmer J."/>
            <person name="Balk J."/>
            <person name="Bisova K."/>
            <person name="Chen C.J."/>
            <person name="Elias M."/>
            <person name="Gendler K."/>
            <person name="Hauser C."/>
            <person name="Lamb M.R."/>
            <person name="Ledford H."/>
            <person name="Long J.C."/>
            <person name="Minagawa J."/>
            <person name="Page M.D."/>
            <person name="Pan J."/>
            <person name="Pootakham W."/>
            <person name="Roje S."/>
            <person name="Rose A."/>
            <person name="Stahlberg E."/>
            <person name="Terauchi A.M."/>
            <person name="Yang P."/>
            <person name="Ball S."/>
            <person name="Bowler C."/>
            <person name="Dieckmann C.L."/>
            <person name="Gladyshev V.N."/>
            <person name="Green P."/>
            <person name="Jorgensen R."/>
            <person name="Mayfield S."/>
            <person name="Mueller-Roeber B."/>
            <person name="Rajamani S."/>
            <person name="Sayre R.T."/>
            <person name="Brokstein P."/>
            <person name="Dubchak I."/>
            <person name="Goodstein D."/>
            <person name="Hornick L."/>
            <person name="Huang Y.W."/>
            <person name="Jhaveri J."/>
            <person name="Luo Y."/>
            <person name="Martinez D."/>
            <person name="Ngau W.C."/>
            <person name="Otillar B."/>
            <person name="Poliakov A."/>
            <person name="Porter A."/>
            <person name="Szajkowski L."/>
            <person name="Werner G."/>
            <person name="Zhou K."/>
            <person name="Grigoriev I.V."/>
            <person name="Rokhsar D.S."/>
            <person name="Grossman A.R."/>
        </authorList>
    </citation>
    <scope>NUCLEOTIDE SEQUENCE [LARGE SCALE GENOMIC DNA]</scope>
    <source>
        <strain evidence="5">CC-503</strain>
    </source>
</reference>
<evidence type="ECO:0000256" key="1">
    <source>
        <dbReference type="SAM" id="Coils"/>
    </source>
</evidence>
<feature type="region of interest" description="Disordered" evidence="2">
    <location>
        <begin position="1"/>
        <end position="20"/>
    </location>
</feature>